<protein>
    <submittedName>
        <fullName evidence="1">Putative phage tail protein</fullName>
    </submittedName>
</protein>
<sequence>MNLNDLSQYVGGDLSPSGTGDLQAANGTLRGQQRVLRRLLTNPGDYLFHPEYGAGLPQYVGQPADIAKIRALIRGQILLEDSVAKSPAPVITVVPVRVSGGGGFAVSIKYHDAATGQPVNLNFNVSK</sequence>
<dbReference type="SUPFAM" id="SSF160719">
    <property type="entry name" value="gpW/gp25-like"/>
    <property type="match status" value="1"/>
</dbReference>
<dbReference type="AlphaFoldDB" id="G2ZT34"/>
<gene>
    <name evidence="1" type="ORF">BDB_30014</name>
</gene>
<dbReference type="EMBL" id="FR854076">
    <property type="protein sequence ID" value="CCA82197.1"/>
    <property type="molecule type" value="Genomic_DNA"/>
</dbReference>
<organism evidence="1">
    <name type="scientific">blood disease bacterium R229</name>
    <dbReference type="NCBI Taxonomy" id="741978"/>
    <lineage>
        <taxon>Bacteria</taxon>
        <taxon>Pseudomonadati</taxon>
        <taxon>Pseudomonadota</taxon>
        <taxon>Betaproteobacteria</taxon>
        <taxon>Burkholderiales</taxon>
        <taxon>Burkholderiaceae</taxon>
        <taxon>Ralstonia</taxon>
        <taxon>Ralstonia solanacearum species complex</taxon>
    </lineage>
</organism>
<reference evidence="1" key="2">
    <citation type="submission" date="2011-04" db="EMBL/GenBank/DDBJ databases">
        <authorList>
            <person name="Genoscope - CEA"/>
        </authorList>
    </citation>
    <scope>NUCLEOTIDE SEQUENCE</scope>
    <source>
        <strain evidence="1">R229</strain>
    </source>
</reference>
<reference evidence="1" key="1">
    <citation type="journal article" date="2011" name="PLoS ONE">
        <title>Ralstonia syzygii, the Blood Disease Bacterium and some Asian R. solanacearum strains form a single genomic species despite divergent lifestyles.</title>
        <authorList>
            <person name="Remenant B."/>
            <person name="de Cambiaire J.C."/>
            <person name="Cellier G."/>
            <person name="Jacobs J.M."/>
            <person name="Mangenot S."/>
            <person name="Barbe V."/>
            <person name="Lajus A."/>
            <person name="Vallenet D."/>
            <person name="Medigue C."/>
            <person name="Fegan M."/>
            <person name="Allen C."/>
            <person name="Prior P."/>
        </authorList>
    </citation>
    <scope>NUCLEOTIDE SEQUENCE</scope>
    <source>
        <strain evidence="1">R229</strain>
    </source>
</reference>
<name>G2ZT34_9RALS</name>
<proteinExistence type="predicted"/>
<dbReference type="Gene3D" id="3.10.450.40">
    <property type="match status" value="1"/>
</dbReference>
<accession>G2ZT34</accession>
<evidence type="ECO:0000313" key="1">
    <source>
        <dbReference type="EMBL" id="CCA82197.1"/>
    </source>
</evidence>